<dbReference type="Gene3D" id="3.30.9.10">
    <property type="entry name" value="D-Amino Acid Oxidase, subunit A, domain 2"/>
    <property type="match status" value="1"/>
</dbReference>
<dbReference type="Proteomes" id="UP000048984">
    <property type="component" value="Unassembled WGS sequence"/>
</dbReference>
<evidence type="ECO:0000256" key="1">
    <source>
        <dbReference type="ARBA" id="ARBA00023002"/>
    </source>
</evidence>
<dbReference type="InterPro" id="IPR006076">
    <property type="entry name" value="FAD-dep_OxRdtase"/>
</dbReference>
<dbReference type="InterPro" id="IPR036188">
    <property type="entry name" value="FAD/NAD-bd_sf"/>
</dbReference>
<organism evidence="4 5">
    <name type="scientific">Prosthecodimorpha hirschii</name>
    <dbReference type="NCBI Taxonomy" id="665126"/>
    <lineage>
        <taxon>Bacteria</taxon>
        <taxon>Pseudomonadati</taxon>
        <taxon>Pseudomonadota</taxon>
        <taxon>Alphaproteobacteria</taxon>
        <taxon>Hyphomicrobiales</taxon>
        <taxon>Ancalomicrobiaceae</taxon>
        <taxon>Prosthecodimorpha</taxon>
    </lineage>
</organism>
<feature type="domain" description="FAD dependent oxidoreductase" evidence="3">
    <location>
        <begin position="32"/>
        <end position="383"/>
    </location>
</feature>
<dbReference type="GO" id="GO:0016491">
    <property type="term" value="F:oxidoreductase activity"/>
    <property type="evidence" value="ECO:0007669"/>
    <property type="project" value="UniProtKB-KW"/>
</dbReference>
<protein>
    <recommendedName>
        <fullName evidence="3">FAD dependent oxidoreductase domain-containing protein</fullName>
    </recommendedName>
</protein>
<dbReference type="RefSeq" id="WP_054359922.1">
    <property type="nucleotide sequence ID" value="NZ_LJYW01000001.1"/>
</dbReference>
<dbReference type="PANTHER" id="PTHR13847:SF281">
    <property type="entry name" value="FAD DEPENDENT OXIDOREDUCTASE DOMAIN-CONTAINING PROTEIN"/>
    <property type="match status" value="1"/>
</dbReference>
<dbReference type="STRING" id="665126.ABB55_17365"/>
<evidence type="ECO:0000313" key="4">
    <source>
        <dbReference type="EMBL" id="KPL53758.1"/>
    </source>
</evidence>
<dbReference type="Pfam" id="PF01266">
    <property type="entry name" value="DAO"/>
    <property type="match status" value="1"/>
</dbReference>
<keyword evidence="1" id="KW-0560">Oxidoreductase</keyword>
<dbReference type="GO" id="GO:0005737">
    <property type="term" value="C:cytoplasm"/>
    <property type="evidence" value="ECO:0007669"/>
    <property type="project" value="TreeGrafter"/>
</dbReference>
<evidence type="ECO:0000259" key="3">
    <source>
        <dbReference type="Pfam" id="PF01266"/>
    </source>
</evidence>
<evidence type="ECO:0000313" key="5">
    <source>
        <dbReference type="Proteomes" id="UP000048984"/>
    </source>
</evidence>
<comment type="caution">
    <text evidence="4">The sequence shown here is derived from an EMBL/GenBank/DDBJ whole genome shotgun (WGS) entry which is preliminary data.</text>
</comment>
<dbReference type="AlphaFoldDB" id="A0A0P6VPJ4"/>
<name>A0A0P6VPJ4_9HYPH</name>
<dbReference type="PANTHER" id="PTHR13847">
    <property type="entry name" value="SARCOSINE DEHYDROGENASE-RELATED"/>
    <property type="match status" value="1"/>
</dbReference>
<accession>A0A0P6VPJ4</accession>
<evidence type="ECO:0000256" key="2">
    <source>
        <dbReference type="SAM" id="MobiDB-lite"/>
    </source>
</evidence>
<dbReference type="Gene3D" id="3.50.50.60">
    <property type="entry name" value="FAD/NAD(P)-binding domain"/>
    <property type="match status" value="1"/>
</dbReference>
<dbReference type="PRINTS" id="PR00411">
    <property type="entry name" value="PNDRDTASEI"/>
</dbReference>
<reference evidence="4 5" key="2">
    <citation type="submission" date="2015-10" db="EMBL/GenBank/DDBJ databases">
        <title>Draft Genome Sequence of Prosthecomicrobium hirschii ATCC 27832.</title>
        <authorList>
            <person name="Daniel J."/>
            <person name="Givan S.A."/>
            <person name="Brun Y.V."/>
            <person name="Brown P.J."/>
        </authorList>
    </citation>
    <scope>NUCLEOTIDE SEQUENCE [LARGE SCALE GENOMIC DNA]</scope>
    <source>
        <strain evidence="4 5">16</strain>
    </source>
</reference>
<keyword evidence="5" id="KW-1185">Reference proteome</keyword>
<feature type="region of interest" description="Disordered" evidence="2">
    <location>
        <begin position="1"/>
        <end position="22"/>
    </location>
</feature>
<dbReference type="EMBL" id="LJYW01000001">
    <property type="protein sequence ID" value="KPL53758.1"/>
    <property type="molecule type" value="Genomic_DNA"/>
</dbReference>
<dbReference type="SUPFAM" id="SSF51905">
    <property type="entry name" value="FAD/NAD(P)-binding domain"/>
    <property type="match status" value="1"/>
</dbReference>
<sequence length="429" mass="45434">MAPAAAPQGLWAASSQVPPFEGRPLDGEKGVDIAIVGGGFTGLSAALHAAEIGSSVCVLEAESIGFGASGRNGGQVNPGLKLDETALAARFGESGRGLYRLGQEAPDFLADLIARKRLNCRFERNGLFRLAHNRVALQTVREAAAGLRRSGVAVEDLSAADVVARVGTGRYPGGLFDPRGASVHPLDLCRELARAAQAAGAALFPDSPALTLNRIGKGWRITTPGGMVHARKVLVATNAYTDALVPGLARSLLPVNSFQIATEPLGAHGDAILPGNQAVYDSRRLVLYFRKSPDGRLVLGGRASFSSSRVTSDKVADYSTLKSVLAGIFPSLADLPIAHGWTGLVGITLDYLPHYHALPDDLHVLVGYNGRGVALSHRAGAWLGRKLAGRPESFDIPTVPVTPFPFHAWRETVLDLGMRWNRILDIFGR</sequence>
<gene>
    <name evidence="4" type="ORF">ABB55_17365</name>
</gene>
<reference evidence="4 5" key="1">
    <citation type="submission" date="2015-09" db="EMBL/GenBank/DDBJ databases">
        <authorList>
            <person name="Jackson K.R."/>
            <person name="Lunt B.L."/>
            <person name="Fisher J.N.B."/>
            <person name="Gardner A.V."/>
            <person name="Bailey M.E."/>
            <person name="Deus L.M."/>
            <person name="Earl A.S."/>
            <person name="Gibby P.D."/>
            <person name="Hartmann K.A."/>
            <person name="Liu J.E."/>
            <person name="Manci A.M."/>
            <person name="Nielsen D.A."/>
            <person name="Solomon M.B."/>
            <person name="Breakwell D.P."/>
            <person name="Burnett S.H."/>
            <person name="Grose J.H."/>
        </authorList>
    </citation>
    <scope>NUCLEOTIDE SEQUENCE [LARGE SCALE GENOMIC DNA]</scope>
    <source>
        <strain evidence="4 5">16</strain>
    </source>
</reference>
<proteinExistence type="predicted"/>